<sequence>MDVKERKLYQIREGKKIDRGRRDEGSATILGKEGRFENEQENAIETYAESSSDGLHKEQMCQLKFNPENIRQVSVGYNHSSILTGIYGIYRREVSAEAPEEVLTVRTARVHKLAVADVLVGVVLGVRCHSGVPAHGLDVDSGAGGVMIVHEVLRGVLGEGRVRPWPLPDQSEE</sequence>
<evidence type="ECO:0000313" key="1">
    <source>
        <dbReference type="EMBL" id="WOL07839.1"/>
    </source>
</evidence>
<protein>
    <submittedName>
        <fullName evidence="1">Uncharacterized protein</fullName>
    </submittedName>
</protein>
<dbReference type="EMBL" id="CP136894">
    <property type="protein sequence ID" value="WOL07839.1"/>
    <property type="molecule type" value="Genomic_DNA"/>
</dbReference>
<dbReference type="Proteomes" id="UP001327560">
    <property type="component" value="Chromosome 5"/>
</dbReference>
<name>A0AAQ3KFD4_9LILI</name>
<proteinExistence type="predicted"/>
<keyword evidence="2" id="KW-1185">Reference proteome</keyword>
<organism evidence="1 2">
    <name type="scientific">Canna indica</name>
    <name type="common">Indian-shot</name>
    <dbReference type="NCBI Taxonomy" id="4628"/>
    <lineage>
        <taxon>Eukaryota</taxon>
        <taxon>Viridiplantae</taxon>
        <taxon>Streptophyta</taxon>
        <taxon>Embryophyta</taxon>
        <taxon>Tracheophyta</taxon>
        <taxon>Spermatophyta</taxon>
        <taxon>Magnoliopsida</taxon>
        <taxon>Liliopsida</taxon>
        <taxon>Zingiberales</taxon>
        <taxon>Cannaceae</taxon>
        <taxon>Canna</taxon>
    </lineage>
</organism>
<accession>A0AAQ3KFD4</accession>
<reference evidence="1 2" key="1">
    <citation type="submission" date="2023-10" db="EMBL/GenBank/DDBJ databases">
        <title>Chromosome-scale genome assembly provides insights into flower coloration mechanisms of Canna indica.</title>
        <authorList>
            <person name="Li C."/>
        </authorList>
    </citation>
    <scope>NUCLEOTIDE SEQUENCE [LARGE SCALE GENOMIC DNA]</scope>
    <source>
        <tissue evidence="1">Flower</tissue>
    </source>
</reference>
<dbReference type="AlphaFoldDB" id="A0AAQ3KFD4"/>
<evidence type="ECO:0000313" key="2">
    <source>
        <dbReference type="Proteomes" id="UP001327560"/>
    </source>
</evidence>
<gene>
    <name evidence="1" type="ORF">Cni_G16588</name>
</gene>